<proteinExistence type="predicted"/>
<dbReference type="EMBL" id="QRPK01000074">
    <property type="protein sequence ID" value="RHM06675.1"/>
    <property type="molecule type" value="Genomic_DNA"/>
</dbReference>
<evidence type="ECO:0000313" key="3">
    <source>
        <dbReference type="Proteomes" id="UP000284868"/>
    </source>
</evidence>
<dbReference type="Pfam" id="PF00583">
    <property type="entry name" value="Acetyltransf_1"/>
    <property type="match status" value="1"/>
</dbReference>
<protein>
    <submittedName>
        <fullName evidence="2">GNAT family N-acetyltransferase</fullName>
    </submittedName>
</protein>
<sequence>MKMQFREYRKQDYRDLVEIIRKTWHYDEFCSPKTANKLANVFLSSCLTNYTYARVVIVDGKATGIILVNNIAKHTCSAMARLRQLKALATLYCCKEGRQAARIFGSVHGIDQHLLEKNHKHYPAELALFALSDAYRGKGIGKQLFQAALDYMKQEGLDSFYLFTDTSCNYGFYEHQGMKRCCEHEHSFHMQGQEAAMRFFIYEYQLEKQTFT</sequence>
<dbReference type="RefSeq" id="WP_118365863.1">
    <property type="nucleotide sequence ID" value="NZ_QRPK01000074.1"/>
</dbReference>
<accession>A0A415P242</accession>
<feature type="domain" description="N-acetyltransferase" evidence="1">
    <location>
        <begin position="3"/>
        <end position="202"/>
    </location>
</feature>
<evidence type="ECO:0000313" key="2">
    <source>
        <dbReference type="EMBL" id="RHM06675.1"/>
    </source>
</evidence>
<dbReference type="Gene3D" id="3.40.630.30">
    <property type="match status" value="1"/>
</dbReference>
<name>A0A415P242_9FIRM</name>
<gene>
    <name evidence="2" type="ORF">DWZ83_09425</name>
</gene>
<organism evidence="2 3">
    <name type="scientific">Amedibacillus dolichus</name>
    <dbReference type="NCBI Taxonomy" id="31971"/>
    <lineage>
        <taxon>Bacteria</taxon>
        <taxon>Bacillati</taxon>
        <taxon>Bacillota</taxon>
        <taxon>Erysipelotrichia</taxon>
        <taxon>Erysipelotrichales</taxon>
        <taxon>Erysipelotrichaceae</taxon>
        <taxon>Amedibacillus</taxon>
    </lineage>
</organism>
<evidence type="ECO:0000259" key="1">
    <source>
        <dbReference type="PROSITE" id="PS51186"/>
    </source>
</evidence>
<keyword evidence="3" id="KW-1185">Reference proteome</keyword>
<dbReference type="GO" id="GO:0016747">
    <property type="term" value="F:acyltransferase activity, transferring groups other than amino-acyl groups"/>
    <property type="evidence" value="ECO:0007669"/>
    <property type="project" value="InterPro"/>
</dbReference>
<dbReference type="PROSITE" id="PS51186">
    <property type="entry name" value="GNAT"/>
    <property type="match status" value="1"/>
</dbReference>
<dbReference type="CDD" id="cd04301">
    <property type="entry name" value="NAT_SF"/>
    <property type="match status" value="1"/>
</dbReference>
<dbReference type="OrthoDB" id="2243440at2"/>
<comment type="caution">
    <text evidence="2">The sequence shown here is derived from an EMBL/GenBank/DDBJ whole genome shotgun (WGS) entry which is preliminary data.</text>
</comment>
<dbReference type="SUPFAM" id="SSF55729">
    <property type="entry name" value="Acyl-CoA N-acyltransferases (Nat)"/>
    <property type="match status" value="1"/>
</dbReference>
<dbReference type="Proteomes" id="UP000284868">
    <property type="component" value="Unassembled WGS sequence"/>
</dbReference>
<dbReference type="AlphaFoldDB" id="A0A415P242"/>
<dbReference type="InterPro" id="IPR016181">
    <property type="entry name" value="Acyl_CoA_acyltransferase"/>
</dbReference>
<keyword evidence="2" id="KW-0808">Transferase</keyword>
<reference evidence="2 3" key="1">
    <citation type="submission" date="2018-08" db="EMBL/GenBank/DDBJ databases">
        <title>A genome reference for cultivated species of the human gut microbiota.</title>
        <authorList>
            <person name="Zou Y."/>
            <person name="Xue W."/>
            <person name="Luo G."/>
        </authorList>
    </citation>
    <scope>NUCLEOTIDE SEQUENCE [LARGE SCALE GENOMIC DNA]</scope>
    <source>
        <strain evidence="2 3">AF35-6BH</strain>
    </source>
</reference>
<dbReference type="InterPro" id="IPR000182">
    <property type="entry name" value="GNAT_dom"/>
</dbReference>